<dbReference type="InterPro" id="IPR041698">
    <property type="entry name" value="Methyltransf_25"/>
</dbReference>
<evidence type="ECO:0000313" key="5">
    <source>
        <dbReference type="Proteomes" id="UP000590811"/>
    </source>
</evidence>
<dbReference type="RefSeq" id="WP_221186548.1">
    <property type="nucleotide sequence ID" value="NZ_JACHVT010000007.1"/>
</dbReference>
<comment type="caution">
    <text evidence="4">The sequence shown here is derived from an EMBL/GenBank/DDBJ whole genome shotgun (WGS) entry which is preliminary data.</text>
</comment>
<evidence type="ECO:0000256" key="2">
    <source>
        <dbReference type="ARBA" id="ARBA00022679"/>
    </source>
</evidence>
<keyword evidence="2 4" id="KW-0808">Transferase</keyword>
<feature type="domain" description="Methyltransferase" evidence="3">
    <location>
        <begin position="40"/>
        <end position="142"/>
    </location>
</feature>
<dbReference type="PANTHER" id="PTHR43861:SF1">
    <property type="entry name" value="TRANS-ACONITATE 2-METHYLTRANSFERASE"/>
    <property type="match status" value="1"/>
</dbReference>
<dbReference type="AlphaFoldDB" id="A0A839PV07"/>
<dbReference type="EMBL" id="JACHVT010000007">
    <property type="protein sequence ID" value="MBB2988088.1"/>
    <property type="molecule type" value="Genomic_DNA"/>
</dbReference>
<sequence>MERYTTVAPVYDLLSGEWPVYRAGRLAGIPALHLLPGDRVVDVGCGTGLNFPLLRRAVTDRGHVVGVDSSHQMLRTARRRLGAGARDVELVHHDATRLRDLVDASGPLAGKTADAVLFTYALSLMTPWRDAWEGALSLARPGARLVVVDMAAPVGGARVFTPLARLATRLGGADIDAHPWTALQADCVDVSHEVLRGGHVQVWAGTWPGR</sequence>
<dbReference type="InterPro" id="IPR029063">
    <property type="entry name" value="SAM-dependent_MTases_sf"/>
</dbReference>
<protein>
    <submittedName>
        <fullName evidence="4">Demethylmenaquinone methyltransferase/2-methoxy-6-polyprenyl-1,4-benzoquinol methylase</fullName>
        <ecNumber evidence="4">2.1.1.163</ecNumber>
        <ecNumber evidence="4">2.1.1.201</ecNumber>
    </submittedName>
</protein>
<dbReference type="Gene3D" id="3.40.50.150">
    <property type="entry name" value="Vaccinia Virus protein VP39"/>
    <property type="match status" value="1"/>
</dbReference>
<gene>
    <name evidence="4" type="ORF">FHW14_003277</name>
</gene>
<dbReference type="GO" id="GO:0032259">
    <property type="term" value="P:methylation"/>
    <property type="evidence" value="ECO:0007669"/>
    <property type="project" value="UniProtKB-KW"/>
</dbReference>
<organism evidence="4 5">
    <name type="scientific">Terracoccus luteus</name>
    <dbReference type="NCBI Taxonomy" id="53356"/>
    <lineage>
        <taxon>Bacteria</taxon>
        <taxon>Bacillati</taxon>
        <taxon>Actinomycetota</taxon>
        <taxon>Actinomycetes</taxon>
        <taxon>Micrococcales</taxon>
        <taxon>Intrasporangiaceae</taxon>
        <taxon>Terracoccus</taxon>
    </lineage>
</organism>
<proteinExistence type="predicted"/>
<keyword evidence="1 4" id="KW-0489">Methyltransferase</keyword>
<dbReference type="GO" id="GO:0008425">
    <property type="term" value="F:2-methoxy-6-polyprenyl-1,4-benzoquinol methyltransferase activity"/>
    <property type="evidence" value="ECO:0007669"/>
    <property type="project" value="UniProtKB-EC"/>
</dbReference>
<dbReference type="EC" id="2.1.1.201" evidence="4"/>
<name>A0A839PV07_9MICO</name>
<dbReference type="PANTHER" id="PTHR43861">
    <property type="entry name" value="TRANS-ACONITATE 2-METHYLTRANSFERASE-RELATED"/>
    <property type="match status" value="1"/>
</dbReference>
<dbReference type="SUPFAM" id="SSF53335">
    <property type="entry name" value="S-adenosyl-L-methionine-dependent methyltransferases"/>
    <property type="match status" value="1"/>
</dbReference>
<evidence type="ECO:0000313" key="4">
    <source>
        <dbReference type="EMBL" id="MBB2988088.1"/>
    </source>
</evidence>
<evidence type="ECO:0000259" key="3">
    <source>
        <dbReference type="Pfam" id="PF13649"/>
    </source>
</evidence>
<accession>A0A839PV07</accession>
<evidence type="ECO:0000256" key="1">
    <source>
        <dbReference type="ARBA" id="ARBA00022603"/>
    </source>
</evidence>
<dbReference type="EC" id="2.1.1.163" evidence="4"/>
<dbReference type="GO" id="GO:0043770">
    <property type="term" value="F:demethylmenaquinone methyltransferase activity"/>
    <property type="evidence" value="ECO:0007669"/>
    <property type="project" value="UniProtKB-EC"/>
</dbReference>
<dbReference type="Proteomes" id="UP000590811">
    <property type="component" value="Unassembled WGS sequence"/>
</dbReference>
<reference evidence="4 5" key="1">
    <citation type="submission" date="2020-08" db="EMBL/GenBank/DDBJ databases">
        <title>Genomic Encyclopedia of Type Strains, Phase IV (KMG-V): Genome sequencing to study the core and pangenomes of soil and plant-associated prokaryotes.</title>
        <authorList>
            <person name="Whitman W."/>
        </authorList>
    </citation>
    <scope>NUCLEOTIDE SEQUENCE [LARGE SCALE GENOMIC DNA]</scope>
    <source>
        <strain evidence="4 5">B3ACCR2</strain>
    </source>
</reference>
<dbReference type="Pfam" id="PF13649">
    <property type="entry name" value="Methyltransf_25"/>
    <property type="match status" value="1"/>
</dbReference>
<dbReference type="CDD" id="cd02440">
    <property type="entry name" value="AdoMet_MTases"/>
    <property type="match status" value="1"/>
</dbReference>